<evidence type="ECO:0000256" key="3">
    <source>
        <dbReference type="ARBA" id="ARBA00023085"/>
    </source>
</evidence>
<protein>
    <recommendedName>
        <fullName evidence="5">Pectinesterase</fullName>
        <ecNumber evidence="5">3.1.1.11</ecNumber>
    </recommendedName>
</protein>
<dbReference type="PANTHER" id="PTHR31707">
    <property type="entry name" value="PECTINESTERASE"/>
    <property type="match status" value="1"/>
</dbReference>
<name>A0AA39V9X6_ACESA</name>
<evidence type="ECO:0000256" key="2">
    <source>
        <dbReference type="ARBA" id="ARBA00022801"/>
    </source>
</evidence>
<evidence type="ECO:0000256" key="4">
    <source>
        <dbReference type="PROSITE-ProRule" id="PRU10040"/>
    </source>
</evidence>
<keyword evidence="3 5" id="KW-0063">Aspartyl esterase</keyword>
<gene>
    <name evidence="8" type="ORF">LWI29_031398</name>
</gene>
<dbReference type="Pfam" id="PF01095">
    <property type="entry name" value="Pectinesterase"/>
    <property type="match status" value="1"/>
</dbReference>
<accession>A0AA39V9X6</accession>
<keyword evidence="2 5" id="KW-0378">Hydrolase</keyword>
<dbReference type="AlphaFoldDB" id="A0AA39V9X6"/>
<reference evidence="8" key="2">
    <citation type="submission" date="2023-06" db="EMBL/GenBank/DDBJ databases">
        <authorList>
            <person name="Swenson N.G."/>
            <person name="Wegrzyn J.L."/>
            <person name="Mcevoy S.L."/>
        </authorList>
    </citation>
    <scope>NUCLEOTIDE SEQUENCE</scope>
    <source>
        <strain evidence="8">NS2018</strain>
        <tissue evidence="8">Leaf</tissue>
    </source>
</reference>
<feature type="compositionally biased region" description="Polar residues" evidence="6">
    <location>
        <begin position="91"/>
        <end position="101"/>
    </location>
</feature>
<dbReference type="InterPro" id="IPR033131">
    <property type="entry name" value="Pectinesterase_Asp_AS"/>
</dbReference>
<dbReference type="EMBL" id="JAUESC010000388">
    <property type="protein sequence ID" value="KAK0572426.1"/>
    <property type="molecule type" value="Genomic_DNA"/>
</dbReference>
<dbReference type="Proteomes" id="UP001168877">
    <property type="component" value="Unassembled WGS sequence"/>
</dbReference>
<evidence type="ECO:0000256" key="6">
    <source>
        <dbReference type="SAM" id="MobiDB-lite"/>
    </source>
</evidence>
<feature type="active site" evidence="4">
    <location>
        <position position="68"/>
    </location>
</feature>
<feature type="region of interest" description="Disordered" evidence="6">
    <location>
        <begin position="88"/>
        <end position="116"/>
    </location>
</feature>
<dbReference type="PROSITE" id="PS00503">
    <property type="entry name" value="PECTINESTERASE_2"/>
    <property type="match status" value="1"/>
</dbReference>
<evidence type="ECO:0000313" key="9">
    <source>
        <dbReference type="Proteomes" id="UP001168877"/>
    </source>
</evidence>
<feature type="domain" description="Pectinesterase catalytic" evidence="7">
    <location>
        <begin position="2"/>
        <end position="106"/>
    </location>
</feature>
<dbReference type="InterPro" id="IPR011050">
    <property type="entry name" value="Pectin_lyase_fold/virulence"/>
</dbReference>
<evidence type="ECO:0000313" key="8">
    <source>
        <dbReference type="EMBL" id="KAK0572426.1"/>
    </source>
</evidence>
<evidence type="ECO:0000259" key="7">
    <source>
        <dbReference type="Pfam" id="PF01095"/>
    </source>
</evidence>
<dbReference type="Gene3D" id="2.160.20.10">
    <property type="entry name" value="Single-stranded right-handed beta-helix, Pectin lyase-like"/>
    <property type="match status" value="1"/>
</dbReference>
<dbReference type="EC" id="3.1.1.11" evidence="5"/>
<comment type="catalytic activity">
    <reaction evidence="5">
        <text>[(1-&gt;4)-alpha-D-galacturonosyl methyl ester](n) + n H2O = [(1-&gt;4)-alpha-D-galacturonosyl](n) + n methanol + n H(+)</text>
        <dbReference type="Rhea" id="RHEA:22380"/>
        <dbReference type="Rhea" id="RHEA-COMP:14570"/>
        <dbReference type="Rhea" id="RHEA-COMP:14573"/>
        <dbReference type="ChEBI" id="CHEBI:15377"/>
        <dbReference type="ChEBI" id="CHEBI:15378"/>
        <dbReference type="ChEBI" id="CHEBI:17790"/>
        <dbReference type="ChEBI" id="CHEBI:140522"/>
        <dbReference type="ChEBI" id="CHEBI:140523"/>
        <dbReference type="EC" id="3.1.1.11"/>
    </reaction>
</comment>
<proteinExistence type="predicted"/>
<evidence type="ECO:0000256" key="5">
    <source>
        <dbReference type="RuleBase" id="RU000589"/>
    </source>
</evidence>
<dbReference type="GO" id="GO:0042545">
    <property type="term" value="P:cell wall modification"/>
    <property type="evidence" value="ECO:0007669"/>
    <property type="project" value="UniProtKB-UniRule"/>
</dbReference>
<dbReference type="SUPFAM" id="SSF51126">
    <property type="entry name" value="Pectin lyase-like"/>
    <property type="match status" value="1"/>
</dbReference>
<comment type="pathway">
    <text evidence="1 5">Glycan metabolism; pectin degradation; 2-dehydro-3-deoxy-D-gluconate from pectin: step 1/5.</text>
</comment>
<reference evidence="8" key="1">
    <citation type="journal article" date="2022" name="Plant J.">
        <title>Strategies of tolerance reflected in two North American maple genomes.</title>
        <authorList>
            <person name="McEvoy S.L."/>
            <person name="Sezen U.U."/>
            <person name="Trouern-Trend A."/>
            <person name="McMahon S.M."/>
            <person name="Schaberg P.G."/>
            <person name="Yang J."/>
            <person name="Wegrzyn J.L."/>
            <person name="Swenson N.G."/>
        </authorList>
    </citation>
    <scope>NUCLEOTIDE SEQUENCE</scope>
    <source>
        <strain evidence="8">NS2018</strain>
    </source>
</reference>
<dbReference type="GO" id="GO:0045490">
    <property type="term" value="P:pectin catabolic process"/>
    <property type="evidence" value="ECO:0007669"/>
    <property type="project" value="UniProtKB-UniRule"/>
</dbReference>
<sequence>MVVGDGFFARDITFQNTAGPSKHHAVALLVGLDLSAFYRCDMLAYQDTLYVHALRQFYVNCYIAGTVDFIFGNVAAVFQNCNIHARRPNPGQRNMVTAQAQSEHRHSDPEMQDWWY</sequence>
<keyword evidence="9" id="KW-1185">Reference proteome</keyword>
<dbReference type="InterPro" id="IPR000070">
    <property type="entry name" value="Pectinesterase_cat"/>
</dbReference>
<dbReference type="InterPro" id="IPR012334">
    <property type="entry name" value="Pectin_lyas_fold"/>
</dbReference>
<dbReference type="GO" id="GO:0030599">
    <property type="term" value="F:pectinesterase activity"/>
    <property type="evidence" value="ECO:0007669"/>
    <property type="project" value="UniProtKB-UniRule"/>
</dbReference>
<comment type="caution">
    <text evidence="8">The sequence shown here is derived from an EMBL/GenBank/DDBJ whole genome shotgun (WGS) entry which is preliminary data.</text>
</comment>
<evidence type="ECO:0000256" key="1">
    <source>
        <dbReference type="ARBA" id="ARBA00005184"/>
    </source>
</evidence>
<organism evidence="8 9">
    <name type="scientific">Acer saccharum</name>
    <name type="common">Sugar maple</name>
    <dbReference type="NCBI Taxonomy" id="4024"/>
    <lineage>
        <taxon>Eukaryota</taxon>
        <taxon>Viridiplantae</taxon>
        <taxon>Streptophyta</taxon>
        <taxon>Embryophyta</taxon>
        <taxon>Tracheophyta</taxon>
        <taxon>Spermatophyta</taxon>
        <taxon>Magnoliopsida</taxon>
        <taxon>eudicotyledons</taxon>
        <taxon>Gunneridae</taxon>
        <taxon>Pentapetalae</taxon>
        <taxon>rosids</taxon>
        <taxon>malvids</taxon>
        <taxon>Sapindales</taxon>
        <taxon>Sapindaceae</taxon>
        <taxon>Hippocastanoideae</taxon>
        <taxon>Acereae</taxon>
        <taxon>Acer</taxon>
    </lineage>
</organism>